<keyword evidence="1" id="KW-0812">Transmembrane</keyword>
<dbReference type="GeneID" id="68114725"/>
<dbReference type="OMA" id="SCANIVI"/>
<sequence length="301" mass="32526">MSSSSNRALNLLVIIILVTFLLVCGCLLNVRSPFVEGHSRWNFPSPRTSDSGLKTYPCGGIQFFGQGQPVTTLAPGKQILKFEETISHTGAPFRIALSIGDDSNYDKFILVDHIPHNDATESNPVKVYQYEVTIPDINCPKCSLALTNPMTDKITSGTCCSYPTTTTTTLTGNPQCFSVYHSCANIVITGSKSIQEFMSSGGGGGGYNYTGPCGDYTQESATWIRQSDASWKLASTFTNFYIPPTNQQCANFASTCPPKSAPNNTSTSGNRNNGASSTSMMSLLVLLAFIFCLEIANYGWK</sequence>
<dbReference type="VEuPathDB" id="AmoebaDB:NF0001720"/>
<keyword evidence="3" id="KW-1185">Reference proteome</keyword>
<protein>
    <recommendedName>
        <fullName evidence="4">Chitin-binding type-4 domain-containing protein</fullName>
    </recommendedName>
</protein>
<dbReference type="Proteomes" id="UP000444721">
    <property type="component" value="Unassembled WGS sequence"/>
</dbReference>
<evidence type="ECO:0000313" key="3">
    <source>
        <dbReference type="Proteomes" id="UP000444721"/>
    </source>
</evidence>
<dbReference type="EMBL" id="VFQX01000003">
    <property type="protein sequence ID" value="KAF0984330.1"/>
    <property type="molecule type" value="Genomic_DNA"/>
</dbReference>
<dbReference type="RefSeq" id="XP_044569043.1">
    <property type="nucleotide sequence ID" value="XM_044711260.1"/>
</dbReference>
<comment type="caution">
    <text evidence="2">The sequence shown here is derived from an EMBL/GenBank/DDBJ whole genome shotgun (WGS) entry which is preliminary data.</text>
</comment>
<evidence type="ECO:0000256" key="1">
    <source>
        <dbReference type="SAM" id="Phobius"/>
    </source>
</evidence>
<evidence type="ECO:0000313" key="2">
    <source>
        <dbReference type="EMBL" id="KAF0984330.1"/>
    </source>
</evidence>
<reference evidence="2 3" key="1">
    <citation type="journal article" date="2019" name="Sci. Rep.">
        <title>Nanopore sequencing improves the draft genome of the human pathogenic amoeba Naegleria fowleri.</title>
        <authorList>
            <person name="Liechti N."/>
            <person name="Schurch N."/>
            <person name="Bruggmann R."/>
            <person name="Wittwer M."/>
        </authorList>
    </citation>
    <scope>NUCLEOTIDE SEQUENCE [LARGE SCALE GENOMIC DNA]</scope>
    <source>
        <strain evidence="2 3">ATCC 30894</strain>
    </source>
</reference>
<feature type="transmembrane region" description="Helical" evidence="1">
    <location>
        <begin position="12"/>
        <end position="30"/>
    </location>
</feature>
<dbReference type="PROSITE" id="PS51257">
    <property type="entry name" value="PROKAR_LIPOPROTEIN"/>
    <property type="match status" value="1"/>
</dbReference>
<dbReference type="VEuPathDB" id="AmoebaDB:FDP41_007507"/>
<accession>A0A6A5CFI1</accession>
<keyword evidence="1" id="KW-0472">Membrane</keyword>
<keyword evidence="1" id="KW-1133">Transmembrane helix</keyword>
<gene>
    <name evidence="2" type="ORF">FDP41_007507</name>
</gene>
<feature type="transmembrane region" description="Helical" evidence="1">
    <location>
        <begin position="280"/>
        <end position="300"/>
    </location>
</feature>
<organism evidence="2 3">
    <name type="scientific">Naegleria fowleri</name>
    <name type="common">Brain eating amoeba</name>
    <dbReference type="NCBI Taxonomy" id="5763"/>
    <lineage>
        <taxon>Eukaryota</taxon>
        <taxon>Discoba</taxon>
        <taxon>Heterolobosea</taxon>
        <taxon>Tetramitia</taxon>
        <taxon>Eutetramitia</taxon>
        <taxon>Vahlkampfiidae</taxon>
        <taxon>Naegleria</taxon>
    </lineage>
</organism>
<name>A0A6A5CFI1_NAEFO</name>
<proteinExistence type="predicted"/>
<dbReference type="OrthoDB" id="10259572at2759"/>
<dbReference type="VEuPathDB" id="AmoebaDB:NfTy_003620"/>
<dbReference type="AlphaFoldDB" id="A0A6A5CFI1"/>
<evidence type="ECO:0008006" key="4">
    <source>
        <dbReference type="Google" id="ProtNLM"/>
    </source>
</evidence>